<dbReference type="AlphaFoldDB" id="A0A3Q3X943"/>
<sequence>IPINSLLQWVLICDYFLICISFVLSLVPNPVLNLVAVPKTTASVEVTWSYPQGSKEKYEYFVQIHNATGSLFNKTVEGNRTVLTNLDPGTRYNISVTTITRTGSESNEELTYSYTSKATLVKQPTGENGHGSEQQDRQQKVSRPETRSDLLCGASDQNWNH</sequence>
<dbReference type="Gene3D" id="2.60.40.10">
    <property type="entry name" value="Immunoglobulins"/>
    <property type="match status" value="1"/>
</dbReference>
<keyword evidence="5" id="KW-1185">Reference proteome</keyword>
<evidence type="ECO:0000256" key="1">
    <source>
        <dbReference type="SAM" id="MobiDB-lite"/>
    </source>
</evidence>
<dbReference type="InterPro" id="IPR003961">
    <property type="entry name" value="FN3_dom"/>
</dbReference>
<dbReference type="InterPro" id="IPR036116">
    <property type="entry name" value="FN3_sf"/>
</dbReference>
<feature type="region of interest" description="Disordered" evidence="1">
    <location>
        <begin position="122"/>
        <end position="161"/>
    </location>
</feature>
<protein>
    <recommendedName>
        <fullName evidence="3">Fibronectin type-III domain-containing protein</fullName>
    </recommendedName>
</protein>
<evidence type="ECO:0000313" key="5">
    <source>
        <dbReference type="Proteomes" id="UP000261620"/>
    </source>
</evidence>
<evidence type="ECO:0000256" key="2">
    <source>
        <dbReference type="SAM" id="Phobius"/>
    </source>
</evidence>
<dbReference type="Pfam" id="PF00041">
    <property type="entry name" value="fn3"/>
    <property type="match status" value="1"/>
</dbReference>
<feature type="domain" description="Fibronectin type-III" evidence="3">
    <location>
        <begin position="30"/>
        <end position="119"/>
    </location>
</feature>
<dbReference type="CDD" id="cd00063">
    <property type="entry name" value="FN3"/>
    <property type="match status" value="1"/>
</dbReference>
<dbReference type="SMART" id="SM00060">
    <property type="entry name" value="FN3"/>
    <property type="match status" value="1"/>
</dbReference>
<reference evidence="4" key="2">
    <citation type="submission" date="2025-09" db="UniProtKB">
        <authorList>
            <consortium name="Ensembl"/>
        </authorList>
    </citation>
    <scope>IDENTIFICATION</scope>
</reference>
<dbReference type="InterPro" id="IPR013783">
    <property type="entry name" value="Ig-like_fold"/>
</dbReference>
<keyword evidence="2" id="KW-0812">Transmembrane</keyword>
<dbReference type="STRING" id="94237.ENSMMOP00000024775"/>
<dbReference type="Ensembl" id="ENSMMOT00000025192.1">
    <property type="protein sequence ID" value="ENSMMOP00000024775.1"/>
    <property type="gene ID" value="ENSMMOG00000018826.1"/>
</dbReference>
<keyword evidence="2" id="KW-0472">Membrane</keyword>
<feature type="compositionally biased region" description="Basic and acidic residues" evidence="1">
    <location>
        <begin position="133"/>
        <end position="148"/>
    </location>
</feature>
<dbReference type="SUPFAM" id="SSF49265">
    <property type="entry name" value="Fibronectin type III"/>
    <property type="match status" value="1"/>
</dbReference>
<feature type="transmembrane region" description="Helical" evidence="2">
    <location>
        <begin position="6"/>
        <end position="27"/>
    </location>
</feature>
<evidence type="ECO:0000259" key="3">
    <source>
        <dbReference type="PROSITE" id="PS50853"/>
    </source>
</evidence>
<proteinExistence type="predicted"/>
<reference evidence="4" key="1">
    <citation type="submission" date="2025-08" db="UniProtKB">
        <authorList>
            <consortium name="Ensembl"/>
        </authorList>
    </citation>
    <scope>IDENTIFICATION</scope>
</reference>
<keyword evidence="2" id="KW-1133">Transmembrane helix</keyword>
<organism evidence="4 5">
    <name type="scientific">Mola mola</name>
    <name type="common">Ocean sunfish</name>
    <name type="synonym">Tetraodon mola</name>
    <dbReference type="NCBI Taxonomy" id="94237"/>
    <lineage>
        <taxon>Eukaryota</taxon>
        <taxon>Metazoa</taxon>
        <taxon>Chordata</taxon>
        <taxon>Craniata</taxon>
        <taxon>Vertebrata</taxon>
        <taxon>Euteleostomi</taxon>
        <taxon>Actinopterygii</taxon>
        <taxon>Neopterygii</taxon>
        <taxon>Teleostei</taxon>
        <taxon>Neoteleostei</taxon>
        <taxon>Acanthomorphata</taxon>
        <taxon>Eupercaria</taxon>
        <taxon>Tetraodontiformes</taxon>
        <taxon>Molidae</taxon>
        <taxon>Mola</taxon>
    </lineage>
</organism>
<evidence type="ECO:0000313" key="4">
    <source>
        <dbReference type="Ensembl" id="ENSMMOP00000024775.1"/>
    </source>
</evidence>
<dbReference type="PROSITE" id="PS50853">
    <property type="entry name" value="FN3"/>
    <property type="match status" value="1"/>
</dbReference>
<dbReference type="Proteomes" id="UP000261620">
    <property type="component" value="Unplaced"/>
</dbReference>
<accession>A0A3Q3X943</accession>
<name>A0A3Q3X943_MOLML</name>